<sequence length="1123" mass="115163">MSLLAKLSMRNRALIALVTIVVAIFGGIALTNLKQELAPSIQLPQLSIVTAYPGASPDVVNADVSTPIETAIQGISGLDSTSTTSSTGVSRVVASFTFGTDLAFAEQKLLSAVNRIAPQLPDDVDPQVIAFSFDDLPVTAVAVTGADDPSTLSDEITRTTLPELRDIDGVRDATLVGDQGRRVVITPDPAALAQYGLTTQAIRDALAQSGVLLPAGQITEGDSTFAVQAGTRLGSVEEVAALPLLGATEQQPAPEFPEAEGDGAFPGVEGVPGVDAGTDTVAVPVALTIGDVASVELTANPQASISRVNGEPALAISITKLPSANTVEVSNAIAAALPDLQAALDTTNPGAEFTVVFDQAPYIERSIETLAVEGTLGLVFAVLVILVFLLSVRATLVTAISIPTSVLITFIGLQAADYTLNILTLGALTISIGRVVDDSIVVIENIKRHYVAGVDKASTIIHAVREVAGAITASTITTVAVFLPIALVEGVTGELFRPFSLTVTIALLASLLVSLTIVPVLAYWFLKPAKPAKGQTEADAAAAAAFVDDVWLAPELRDADGGTGLRPKAGAAAAGPAASAAPARAGAVDELEHPSRLQKGYLPVLGWTLRHSAITIIAAVFVLAGTVALAPFMKTNFLGDSGQNTFRVTQELPVGSSLEFLASASEPVEEAIRGVEGVETVQTSIGTSTGGGALAAFGGSGNTIAYNVTTDEGADQAALQAEVRAELEELDDVGEITLAVQSGFGASSDIEVDITASNQEDLRDATQAVVDELAGLDSLTQVTSNLEASQPYIAVSVDRAAAAEAGYSEAALSGIVSASMQPQAAGSIVIEEQTLTIYLAAEEPPTTVEALSALPVPTPTGTVRLDSLATVEQAEGPASVTTVKGLRSATVAATPDGDDLGTASAEVQAAVDAVDLPDGTSASIGGVTADQQESFSQLGLALLAAILIVYIVMVATFRSLLQPLLLLVSVPFAATGAILLQVVTGIPLGVASLVGVLMLIGIVVTNAIVLIDLVNQYRDRGMTVRDALLHGASRRLRPILMTALATIFALMPLALGITGSGGFISQPLALVVIGGLLSSTVLTLLVLPALYDLVEGSRERRRARRAARQAEATDAAASVDVRQ</sequence>
<protein>
    <submittedName>
        <fullName evidence="2">Efflux RND transporter permease subunit</fullName>
    </submittedName>
</protein>
<dbReference type="Gene3D" id="3.30.70.1440">
    <property type="entry name" value="Multidrug efflux transporter AcrB pore domain"/>
    <property type="match status" value="1"/>
</dbReference>
<accession>A0ABU1FNK5</accession>
<proteinExistence type="predicted"/>
<keyword evidence="3" id="KW-1185">Reference proteome</keyword>
<dbReference type="InterPro" id="IPR027463">
    <property type="entry name" value="AcrB_DN_DC_subdom"/>
</dbReference>
<keyword evidence="1" id="KW-0812">Transmembrane</keyword>
<dbReference type="Gene3D" id="3.30.70.1320">
    <property type="entry name" value="Multidrug efflux transporter AcrB pore domain like"/>
    <property type="match status" value="2"/>
</dbReference>
<evidence type="ECO:0000313" key="3">
    <source>
        <dbReference type="Proteomes" id="UP001260072"/>
    </source>
</evidence>
<dbReference type="Pfam" id="PF00873">
    <property type="entry name" value="ACR_tran"/>
    <property type="match status" value="3"/>
</dbReference>
<dbReference type="PANTHER" id="PTHR32063:SF0">
    <property type="entry name" value="SWARMING MOTILITY PROTEIN SWRC"/>
    <property type="match status" value="1"/>
</dbReference>
<feature type="transmembrane region" description="Helical" evidence="1">
    <location>
        <begin position="467"/>
        <end position="487"/>
    </location>
</feature>
<feature type="transmembrane region" description="Helical" evidence="1">
    <location>
        <begin position="613"/>
        <end position="633"/>
    </location>
</feature>
<keyword evidence="1" id="KW-1133">Transmembrane helix</keyword>
<dbReference type="SUPFAM" id="SSF82693">
    <property type="entry name" value="Multidrug efflux transporter AcrB pore domain, PN1, PN2, PC1 and PC2 subdomains"/>
    <property type="match status" value="3"/>
</dbReference>
<dbReference type="PRINTS" id="PR00702">
    <property type="entry name" value="ACRIFLAVINRP"/>
</dbReference>
<dbReference type="RefSeq" id="WP_310521261.1">
    <property type="nucleotide sequence ID" value="NZ_BAABBS010000001.1"/>
</dbReference>
<dbReference type="Gene3D" id="1.20.1640.10">
    <property type="entry name" value="Multidrug efflux transporter AcrB transmembrane domain"/>
    <property type="match status" value="3"/>
</dbReference>
<feature type="transmembrane region" description="Helical" evidence="1">
    <location>
        <begin position="499"/>
        <end position="526"/>
    </location>
</feature>
<dbReference type="Gene3D" id="3.30.2090.10">
    <property type="entry name" value="Multidrug efflux transporter AcrB TolC docking domain, DN and DC subdomains"/>
    <property type="match status" value="3"/>
</dbReference>
<dbReference type="SUPFAM" id="SSF82866">
    <property type="entry name" value="Multidrug efflux transporter AcrB transmembrane domain"/>
    <property type="match status" value="2"/>
</dbReference>
<reference evidence="3" key="1">
    <citation type="submission" date="2023-07" db="EMBL/GenBank/DDBJ databases">
        <title>Description of three actinobacteria isolated from air of manufacturing shop in a pharmaceutical factory.</title>
        <authorList>
            <person name="Zhang D.-F."/>
        </authorList>
    </citation>
    <scope>NUCLEOTIDE SEQUENCE [LARGE SCALE GENOMIC DNA]</scope>
    <source>
        <strain evidence="3">CCTCC AB 2011122</strain>
    </source>
</reference>
<evidence type="ECO:0000256" key="1">
    <source>
        <dbReference type="SAM" id="Phobius"/>
    </source>
</evidence>
<evidence type="ECO:0000313" key="2">
    <source>
        <dbReference type="EMBL" id="MDR5692902.1"/>
    </source>
</evidence>
<dbReference type="PANTHER" id="PTHR32063">
    <property type="match status" value="1"/>
</dbReference>
<dbReference type="EMBL" id="JAVKGS010000003">
    <property type="protein sequence ID" value="MDR5692902.1"/>
    <property type="molecule type" value="Genomic_DNA"/>
</dbReference>
<keyword evidence="1" id="KW-0472">Membrane</keyword>
<dbReference type="Gene3D" id="3.30.70.1430">
    <property type="entry name" value="Multidrug efflux transporter AcrB pore domain"/>
    <property type="match status" value="2"/>
</dbReference>
<comment type="caution">
    <text evidence="2">The sequence shown here is derived from an EMBL/GenBank/DDBJ whole genome shotgun (WGS) entry which is preliminary data.</text>
</comment>
<dbReference type="InterPro" id="IPR001036">
    <property type="entry name" value="Acrflvin-R"/>
</dbReference>
<gene>
    <name evidence="2" type="ORF">RH861_12595</name>
</gene>
<name>A0ABU1FNK5_9MICO</name>
<feature type="transmembrane region" description="Helical" evidence="1">
    <location>
        <begin position="938"/>
        <end position="957"/>
    </location>
</feature>
<feature type="transmembrane region" description="Helical" evidence="1">
    <location>
        <begin position="1036"/>
        <end position="1057"/>
    </location>
</feature>
<feature type="transmembrane region" description="Helical" evidence="1">
    <location>
        <begin position="1069"/>
        <end position="1094"/>
    </location>
</feature>
<dbReference type="SUPFAM" id="SSF82714">
    <property type="entry name" value="Multidrug efflux transporter AcrB TolC docking domain, DN and DC subdomains"/>
    <property type="match status" value="2"/>
</dbReference>
<feature type="transmembrane region" description="Helical" evidence="1">
    <location>
        <begin position="964"/>
        <end position="984"/>
    </location>
</feature>
<organism evidence="2 3">
    <name type="scientific">Agromyces indicus</name>
    <dbReference type="NCBI Taxonomy" id="758919"/>
    <lineage>
        <taxon>Bacteria</taxon>
        <taxon>Bacillati</taxon>
        <taxon>Actinomycetota</taxon>
        <taxon>Actinomycetes</taxon>
        <taxon>Micrococcales</taxon>
        <taxon>Microbacteriaceae</taxon>
        <taxon>Agromyces</taxon>
    </lineage>
</organism>
<dbReference type="Proteomes" id="UP001260072">
    <property type="component" value="Unassembled WGS sequence"/>
</dbReference>
<feature type="transmembrane region" description="Helical" evidence="1">
    <location>
        <begin position="990"/>
        <end position="1015"/>
    </location>
</feature>
<feature type="transmembrane region" description="Helical" evidence="1">
    <location>
        <begin position="370"/>
        <end position="389"/>
    </location>
</feature>